<dbReference type="GO" id="GO:0005737">
    <property type="term" value="C:cytoplasm"/>
    <property type="evidence" value="ECO:0007669"/>
    <property type="project" value="TreeGrafter"/>
</dbReference>
<dbReference type="EMBL" id="CP070608">
    <property type="protein sequence ID" value="QSE98315.1"/>
    <property type="molecule type" value="Genomic_DNA"/>
</dbReference>
<evidence type="ECO:0000259" key="1">
    <source>
        <dbReference type="Pfam" id="PF00149"/>
    </source>
</evidence>
<sequence length="228" mass="25657">MRKFVIGDIHGANIALEQCLERSAFDFANDLLISIGDICDGWPETNQCFETLLKVQHFVLTMGNHDFWALEWALGNEVSPAWLANGGENTLKSYPDGMPESHLKILSAAKSYHELDNKLFVHAGIDTSLSMENQDSSILLWDRNFFEKAIAESMKEHPTSLTSFKEVFIGHTPIHKLGHTKPIKCAEVWMMDTGAGWGEKLSIMDIETKEVFQSDRVENLYPKGAGRN</sequence>
<dbReference type="InterPro" id="IPR029052">
    <property type="entry name" value="Metallo-depent_PP-like"/>
</dbReference>
<gene>
    <name evidence="2" type="ORF">JR347_04345</name>
</gene>
<dbReference type="PANTHER" id="PTHR42850">
    <property type="entry name" value="METALLOPHOSPHOESTERASE"/>
    <property type="match status" value="1"/>
</dbReference>
<dbReference type="GO" id="GO:0110154">
    <property type="term" value="P:RNA decapping"/>
    <property type="evidence" value="ECO:0007669"/>
    <property type="project" value="TreeGrafter"/>
</dbReference>
<protein>
    <submittedName>
        <fullName evidence="2">Metallophosphoesterase</fullName>
    </submittedName>
</protein>
<organism evidence="2 3">
    <name type="scientific">Fulvivirga lutea</name>
    <dbReference type="NCBI Taxonomy" id="2810512"/>
    <lineage>
        <taxon>Bacteria</taxon>
        <taxon>Pseudomonadati</taxon>
        <taxon>Bacteroidota</taxon>
        <taxon>Cytophagia</taxon>
        <taxon>Cytophagales</taxon>
        <taxon>Fulvivirgaceae</taxon>
        <taxon>Fulvivirga</taxon>
    </lineage>
</organism>
<name>A0A974WLB7_9BACT</name>
<dbReference type="GO" id="GO:0008803">
    <property type="term" value="F:bis(5'-nucleosyl)-tetraphosphatase (symmetrical) activity"/>
    <property type="evidence" value="ECO:0007669"/>
    <property type="project" value="TreeGrafter"/>
</dbReference>
<dbReference type="InterPro" id="IPR050126">
    <property type="entry name" value="Ap4A_hydrolase"/>
</dbReference>
<keyword evidence="3" id="KW-1185">Reference proteome</keyword>
<reference evidence="2" key="1">
    <citation type="submission" date="2021-02" db="EMBL/GenBank/DDBJ databases">
        <title>Fulvivirga sp. S481 isolated from sea water.</title>
        <authorList>
            <person name="Bae S.S."/>
            <person name="Baek K."/>
        </authorList>
    </citation>
    <scope>NUCLEOTIDE SEQUENCE</scope>
    <source>
        <strain evidence="2">S481</strain>
    </source>
</reference>
<dbReference type="PANTHER" id="PTHR42850:SF4">
    <property type="entry name" value="ZINC-DEPENDENT ENDOPOLYPHOSPHATASE"/>
    <property type="match status" value="1"/>
</dbReference>
<evidence type="ECO:0000313" key="2">
    <source>
        <dbReference type="EMBL" id="QSE98315.1"/>
    </source>
</evidence>
<dbReference type="KEGG" id="fuv:JR347_04345"/>
<accession>A0A974WLB7</accession>
<evidence type="ECO:0000313" key="3">
    <source>
        <dbReference type="Proteomes" id="UP000662783"/>
    </source>
</evidence>
<dbReference type="AlphaFoldDB" id="A0A974WLB7"/>
<dbReference type="RefSeq" id="WP_205722830.1">
    <property type="nucleotide sequence ID" value="NZ_CP070608.1"/>
</dbReference>
<feature type="domain" description="Calcineurin-like phosphoesterase" evidence="1">
    <location>
        <begin position="2"/>
        <end position="181"/>
    </location>
</feature>
<dbReference type="Proteomes" id="UP000662783">
    <property type="component" value="Chromosome"/>
</dbReference>
<dbReference type="SUPFAM" id="SSF56300">
    <property type="entry name" value="Metallo-dependent phosphatases"/>
    <property type="match status" value="1"/>
</dbReference>
<dbReference type="Pfam" id="PF00149">
    <property type="entry name" value="Metallophos"/>
    <property type="match status" value="1"/>
</dbReference>
<proteinExistence type="predicted"/>
<dbReference type="GO" id="GO:0016791">
    <property type="term" value="F:phosphatase activity"/>
    <property type="evidence" value="ECO:0007669"/>
    <property type="project" value="TreeGrafter"/>
</dbReference>
<dbReference type="InterPro" id="IPR004843">
    <property type="entry name" value="Calcineurin-like_PHP"/>
</dbReference>
<dbReference type="Gene3D" id="3.60.21.10">
    <property type="match status" value="1"/>
</dbReference>